<accession>A0AAP0HQN2</accession>
<evidence type="ECO:0000313" key="2">
    <source>
        <dbReference type="Proteomes" id="UP001420932"/>
    </source>
</evidence>
<protein>
    <submittedName>
        <fullName evidence="1">Uncharacterized protein</fullName>
    </submittedName>
</protein>
<dbReference type="EMBL" id="JBBNAF010000012">
    <property type="protein sequence ID" value="KAK9093001.1"/>
    <property type="molecule type" value="Genomic_DNA"/>
</dbReference>
<sequence length="62" mass="7292">MYCWWMLLNMFLRNKNSSSYSTNYISTSNSNVNLYYASDGMLSKIEDMMSCAIHKLPPKFHL</sequence>
<keyword evidence="2" id="KW-1185">Reference proteome</keyword>
<reference evidence="1 2" key="1">
    <citation type="submission" date="2024-01" db="EMBL/GenBank/DDBJ databases">
        <title>Genome assemblies of Stephania.</title>
        <authorList>
            <person name="Yang L."/>
        </authorList>
    </citation>
    <scope>NUCLEOTIDE SEQUENCE [LARGE SCALE GENOMIC DNA]</scope>
    <source>
        <strain evidence="1">YNDBR</strain>
        <tissue evidence="1">Leaf</tissue>
    </source>
</reference>
<gene>
    <name evidence="1" type="ORF">Syun_027912</name>
</gene>
<dbReference type="AlphaFoldDB" id="A0AAP0HQN2"/>
<comment type="caution">
    <text evidence="1">The sequence shown here is derived from an EMBL/GenBank/DDBJ whole genome shotgun (WGS) entry which is preliminary data.</text>
</comment>
<dbReference type="Proteomes" id="UP001420932">
    <property type="component" value="Unassembled WGS sequence"/>
</dbReference>
<proteinExistence type="predicted"/>
<name>A0AAP0HQN2_9MAGN</name>
<evidence type="ECO:0000313" key="1">
    <source>
        <dbReference type="EMBL" id="KAK9093001.1"/>
    </source>
</evidence>
<organism evidence="1 2">
    <name type="scientific">Stephania yunnanensis</name>
    <dbReference type="NCBI Taxonomy" id="152371"/>
    <lineage>
        <taxon>Eukaryota</taxon>
        <taxon>Viridiplantae</taxon>
        <taxon>Streptophyta</taxon>
        <taxon>Embryophyta</taxon>
        <taxon>Tracheophyta</taxon>
        <taxon>Spermatophyta</taxon>
        <taxon>Magnoliopsida</taxon>
        <taxon>Ranunculales</taxon>
        <taxon>Menispermaceae</taxon>
        <taxon>Menispermoideae</taxon>
        <taxon>Cissampelideae</taxon>
        <taxon>Stephania</taxon>
    </lineage>
</organism>